<protein>
    <submittedName>
        <fullName evidence="4">TetR family transcriptional regulator</fullName>
    </submittedName>
</protein>
<accession>A0AA92C749</accession>
<evidence type="ECO:0000313" key="4">
    <source>
        <dbReference type="EMBL" id="PVE57219.1"/>
    </source>
</evidence>
<dbReference type="InterPro" id="IPR001647">
    <property type="entry name" value="HTH_TetR"/>
</dbReference>
<dbReference type="RefSeq" id="WP_113327406.1">
    <property type="nucleotide sequence ID" value="NZ_QDFR01000001.1"/>
</dbReference>
<feature type="DNA-binding region" description="H-T-H motif" evidence="2">
    <location>
        <begin position="43"/>
        <end position="62"/>
    </location>
</feature>
<dbReference type="EMBL" id="QDFR01000001">
    <property type="protein sequence ID" value="PVE57219.1"/>
    <property type="molecule type" value="Genomic_DNA"/>
</dbReference>
<dbReference type="Pfam" id="PF00440">
    <property type="entry name" value="TetR_N"/>
    <property type="match status" value="1"/>
</dbReference>
<dbReference type="SUPFAM" id="SSF48498">
    <property type="entry name" value="Tetracyclin repressor-like, C-terminal domain"/>
    <property type="match status" value="1"/>
</dbReference>
<dbReference type="PANTHER" id="PTHR30328">
    <property type="entry name" value="TRANSCRIPTIONAL REPRESSOR"/>
    <property type="match status" value="1"/>
</dbReference>
<name>A0AA92C749_RHIRH</name>
<evidence type="ECO:0000259" key="3">
    <source>
        <dbReference type="PROSITE" id="PS50977"/>
    </source>
</evidence>
<feature type="domain" description="HTH tetR-type" evidence="3">
    <location>
        <begin position="20"/>
        <end position="80"/>
    </location>
</feature>
<dbReference type="InterPro" id="IPR050109">
    <property type="entry name" value="HTH-type_TetR-like_transc_reg"/>
</dbReference>
<dbReference type="GO" id="GO:0003677">
    <property type="term" value="F:DNA binding"/>
    <property type="evidence" value="ECO:0007669"/>
    <property type="project" value="UniProtKB-UniRule"/>
</dbReference>
<dbReference type="AlphaFoldDB" id="A0AA92C749"/>
<dbReference type="PRINTS" id="PR00455">
    <property type="entry name" value="HTHTETR"/>
</dbReference>
<dbReference type="Proteomes" id="UP000244335">
    <property type="component" value="Unassembled WGS sequence"/>
</dbReference>
<evidence type="ECO:0000256" key="1">
    <source>
        <dbReference type="ARBA" id="ARBA00023125"/>
    </source>
</evidence>
<dbReference type="SUPFAM" id="SSF46689">
    <property type="entry name" value="Homeodomain-like"/>
    <property type="match status" value="1"/>
</dbReference>
<dbReference type="PANTHER" id="PTHR30328:SF54">
    <property type="entry name" value="HTH-TYPE TRANSCRIPTIONAL REPRESSOR SCO4008"/>
    <property type="match status" value="1"/>
</dbReference>
<sequence>MFKLCHSKAGKKLTRAEQKELRPAQILDAAFTEFVKNGYAATRVEDIAKHVGVTKGTIYVYFETKEILFEATIRHASTSFADIVKSEDTRTGTASEKIRSLLGALYDHLDQDRQNREILKLIIAEGQKFPDIVARHEQCVFQPLIDRIIELIKEGAAAGELKNDYIAFPELVIAPLMTLTVLRIIFEEAMDIDIKGYRAAHLDLLLNGLLARKTGEG</sequence>
<organism evidence="4 5">
    <name type="scientific">Rhizobium rhizogenes</name>
    <name type="common">Agrobacterium rhizogenes</name>
    <dbReference type="NCBI Taxonomy" id="359"/>
    <lineage>
        <taxon>Bacteria</taxon>
        <taxon>Pseudomonadati</taxon>
        <taxon>Pseudomonadota</taxon>
        <taxon>Alphaproteobacteria</taxon>
        <taxon>Hyphomicrobiales</taxon>
        <taxon>Rhizobiaceae</taxon>
        <taxon>Rhizobium/Agrobacterium group</taxon>
        <taxon>Rhizobium</taxon>
    </lineage>
</organism>
<keyword evidence="1 2" id="KW-0238">DNA-binding</keyword>
<evidence type="ECO:0000256" key="2">
    <source>
        <dbReference type="PROSITE-ProRule" id="PRU00335"/>
    </source>
</evidence>
<gene>
    <name evidence="4" type="ORF">DC430_05725</name>
</gene>
<dbReference type="InterPro" id="IPR009057">
    <property type="entry name" value="Homeodomain-like_sf"/>
</dbReference>
<dbReference type="Gene3D" id="1.10.357.10">
    <property type="entry name" value="Tetracycline Repressor, domain 2"/>
    <property type="match status" value="1"/>
</dbReference>
<proteinExistence type="predicted"/>
<reference evidence="4 5" key="1">
    <citation type="submission" date="2018-04" db="EMBL/GenBank/DDBJ databases">
        <authorList>
            <person name="Hagen T."/>
        </authorList>
    </citation>
    <scope>NUCLEOTIDE SEQUENCE [LARGE SCALE GENOMIC DNA]</scope>
    <source>
        <strain evidence="4 5">TPD7009</strain>
    </source>
</reference>
<evidence type="ECO:0000313" key="5">
    <source>
        <dbReference type="Proteomes" id="UP000244335"/>
    </source>
</evidence>
<dbReference type="InterPro" id="IPR036271">
    <property type="entry name" value="Tet_transcr_reg_TetR-rel_C_sf"/>
</dbReference>
<dbReference type="PROSITE" id="PS50977">
    <property type="entry name" value="HTH_TETR_2"/>
    <property type="match status" value="1"/>
</dbReference>
<comment type="caution">
    <text evidence="4">The sequence shown here is derived from an EMBL/GenBank/DDBJ whole genome shotgun (WGS) entry which is preliminary data.</text>
</comment>